<keyword evidence="2" id="KW-1003">Cell membrane</keyword>
<feature type="transmembrane region" description="Helical" evidence="6">
    <location>
        <begin position="149"/>
        <end position="178"/>
    </location>
</feature>
<reference evidence="9" key="1">
    <citation type="submission" date="2016-06" db="EMBL/GenBank/DDBJ databases">
        <authorList>
            <person name="Petersen J."/>
            <person name="Sayavedra L."/>
        </authorList>
    </citation>
    <scope>NUCLEOTIDE SEQUENCE [LARGE SCALE GENOMIC DNA]</scope>
    <source>
        <strain evidence="9">BazSymB</strain>
    </source>
</reference>
<dbReference type="Pfam" id="PF03176">
    <property type="entry name" value="MMPL"/>
    <property type="match status" value="1"/>
</dbReference>
<evidence type="ECO:0000313" key="8">
    <source>
        <dbReference type="EMBL" id="SEH62979.1"/>
    </source>
</evidence>
<dbReference type="SUPFAM" id="SSF82866">
    <property type="entry name" value="Multidrug efflux transporter AcrB transmembrane domain"/>
    <property type="match status" value="1"/>
</dbReference>
<dbReference type="PRINTS" id="PR00702">
    <property type="entry name" value="ACRIFLAVINRP"/>
</dbReference>
<name>A0A1H6JKQ4_9GAMM</name>
<organism evidence="8 9">
    <name type="scientific">Bathymodiolus azoricus thioautotrophic gill symbiont</name>
    <dbReference type="NCBI Taxonomy" id="235205"/>
    <lineage>
        <taxon>Bacteria</taxon>
        <taxon>Pseudomonadati</taxon>
        <taxon>Pseudomonadota</taxon>
        <taxon>Gammaproteobacteria</taxon>
        <taxon>sulfur-oxidizing symbionts</taxon>
    </lineage>
</organism>
<sequence length="392" mass="43211">MINARNTLGTSDSLIVEDLFDGYKIDKATLNNKKQLANANPLLKDLMFNGDKTFTNIIIDTQTYSSFDENGKKIVISEADEFAEEAIINDTPKLYLTDDENTKIIEIVQQITKKYEDANFKVHLAGSALFTGVIKQAMKKDTRRFIQKMLLMVILVLALMMVILVLALMMVILVLALMFRRVSGVVLPLITVALTIISAVSLMALFDAPFTLVTQIMPSFLLAVITGASIHLLAIFYKHFAKTGNKKSALRFAMGHSGFAIVMTSLTTAAGMWSFSFSDVAPVANLGIFASASIVLGLLFVLVLLPAMLATLKLKHKPVASYNKTMDAFLHKIADFSLNNAKSIVIISGVMIIIATSFVVQMKFSHHPLLWFEADNPVRVNVETIDKELKAP</sequence>
<evidence type="ECO:0000256" key="4">
    <source>
        <dbReference type="ARBA" id="ARBA00022989"/>
    </source>
</evidence>
<feature type="transmembrane region" description="Helical" evidence="6">
    <location>
        <begin position="258"/>
        <end position="276"/>
    </location>
</feature>
<feature type="transmembrane region" description="Helical" evidence="6">
    <location>
        <begin position="288"/>
        <end position="312"/>
    </location>
</feature>
<evidence type="ECO:0000256" key="3">
    <source>
        <dbReference type="ARBA" id="ARBA00022692"/>
    </source>
</evidence>
<gene>
    <name evidence="8" type="ORF">BAZSYMB_SCAFFOLD00018_0</name>
</gene>
<keyword evidence="5 6" id="KW-0472">Membrane</keyword>
<dbReference type="InterPro" id="IPR004869">
    <property type="entry name" value="MMPL_dom"/>
</dbReference>
<evidence type="ECO:0000256" key="1">
    <source>
        <dbReference type="ARBA" id="ARBA00004651"/>
    </source>
</evidence>
<dbReference type="InterPro" id="IPR001036">
    <property type="entry name" value="Acrflvin-R"/>
</dbReference>
<evidence type="ECO:0000256" key="5">
    <source>
        <dbReference type="ARBA" id="ARBA00023136"/>
    </source>
</evidence>
<dbReference type="GO" id="GO:0005886">
    <property type="term" value="C:plasma membrane"/>
    <property type="evidence" value="ECO:0007669"/>
    <property type="project" value="UniProtKB-SubCell"/>
</dbReference>
<dbReference type="PROSITE" id="PS50156">
    <property type="entry name" value="SSD"/>
    <property type="match status" value="1"/>
</dbReference>
<keyword evidence="4 6" id="KW-1133">Transmembrane helix</keyword>
<dbReference type="InterPro" id="IPR000731">
    <property type="entry name" value="SSD"/>
</dbReference>
<keyword evidence="3 6" id="KW-0812">Transmembrane</keyword>
<feature type="transmembrane region" description="Helical" evidence="6">
    <location>
        <begin position="185"/>
        <end position="206"/>
    </location>
</feature>
<evidence type="ECO:0000259" key="7">
    <source>
        <dbReference type="PROSITE" id="PS50156"/>
    </source>
</evidence>
<feature type="transmembrane region" description="Helical" evidence="6">
    <location>
        <begin position="212"/>
        <end position="237"/>
    </location>
</feature>
<dbReference type="GO" id="GO:0022857">
    <property type="term" value="F:transmembrane transporter activity"/>
    <property type="evidence" value="ECO:0007669"/>
    <property type="project" value="InterPro"/>
</dbReference>
<dbReference type="Proteomes" id="UP000198559">
    <property type="component" value="Unassembled WGS sequence"/>
</dbReference>
<dbReference type="InterPro" id="IPR050545">
    <property type="entry name" value="Mycobact_MmpL"/>
</dbReference>
<dbReference type="Gene3D" id="1.20.1640.10">
    <property type="entry name" value="Multidrug efflux transporter AcrB transmembrane domain"/>
    <property type="match status" value="1"/>
</dbReference>
<accession>A0A1H6JKQ4</accession>
<dbReference type="PANTHER" id="PTHR33406">
    <property type="entry name" value="MEMBRANE PROTEIN MJ1562-RELATED"/>
    <property type="match status" value="1"/>
</dbReference>
<feature type="domain" description="SSD" evidence="7">
    <location>
        <begin position="153"/>
        <end position="311"/>
    </location>
</feature>
<proteinExistence type="predicted"/>
<feature type="transmembrane region" description="Helical" evidence="6">
    <location>
        <begin position="344"/>
        <end position="362"/>
    </location>
</feature>
<evidence type="ECO:0000256" key="6">
    <source>
        <dbReference type="SAM" id="Phobius"/>
    </source>
</evidence>
<protein>
    <submittedName>
        <fullName evidence="8">Patched family protein</fullName>
    </submittedName>
</protein>
<evidence type="ECO:0000256" key="2">
    <source>
        <dbReference type="ARBA" id="ARBA00022475"/>
    </source>
</evidence>
<dbReference type="EMBL" id="CVUD02000054">
    <property type="protein sequence ID" value="SEH62979.1"/>
    <property type="molecule type" value="Genomic_DNA"/>
</dbReference>
<dbReference type="PANTHER" id="PTHR33406:SF13">
    <property type="entry name" value="MEMBRANE PROTEIN YDFJ"/>
    <property type="match status" value="1"/>
</dbReference>
<dbReference type="AlphaFoldDB" id="A0A1H6JKQ4"/>
<evidence type="ECO:0000313" key="9">
    <source>
        <dbReference type="Proteomes" id="UP000198559"/>
    </source>
</evidence>
<comment type="subcellular location">
    <subcellularLocation>
        <location evidence="1">Cell membrane</location>
        <topology evidence="1">Multi-pass membrane protein</topology>
    </subcellularLocation>
</comment>